<feature type="region of interest" description="Disordered" evidence="3">
    <location>
        <begin position="1047"/>
        <end position="1083"/>
    </location>
</feature>
<dbReference type="PANTHER" id="PTHR37534">
    <property type="entry name" value="TRANSCRIPTIONAL ACTIVATOR PROTEIN UGA3"/>
    <property type="match status" value="1"/>
</dbReference>
<evidence type="ECO:0000256" key="2">
    <source>
        <dbReference type="ARBA" id="ARBA00023242"/>
    </source>
</evidence>
<dbReference type="GO" id="GO:0000976">
    <property type="term" value="F:transcription cis-regulatory region binding"/>
    <property type="evidence" value="ECO:0007669"/>
    <property type="project" value="TreeGrafter"/>
</dbReference>
<keyword evidence="2" id="KW-0539">Nucleus</keyword>
<feature type="region of interest" description="Disordered" evidence="3">
    <location>
        <begin position="274"/>
        <end position="306"/>
    </location>
</feature>
<dbReference type="Pfam" id="PF11951">
    <property type="entry name" value="Fungal_trans_2"/>
    <property type="match status" value="1"/>
</dbReference>
<evidence type="ECO:0000313" key="6">
    <source>
        <dbReference type="Proteomes" id="UP000309340"/>
    </source>
</evidence>
<evidence type="ECO:0000256" key="1">
    <source>
        <dbReference type="ARBA" id="ARBA00004123"/>
    </source>
</evidence>
<dbReference type="SMART" id="SM00066">
    <property type="entry name" value="GAL4"/>
    <property type="match status" value="1"/>
</dbReference>
<dbReference type="GO" id="GO:0005634">
    <property type="term" value="C:nucleus"/>
    <property type="evidence" value="ECO:0007669"/>
    <property type="project" value="UniProtKB-SubCell"/>
</dbReference>
<comment type="caution">
    <text evidence="5">The sequence shown here is derived from an EMBL/GenBank/DDBJ whole genome shotgun (WGS) entry which is preliminary data.</text>
</comment>
<evidence type="ECO:0000259" key="4">
    <source>
        <dbReference type="PROSITE" id="PS50048"/>
    </source>
</evidence>
<organism evidence="5 6">
    <name type="scientific">Friedmanniomyces simplex</name>
    <dbReference type="NCBI Taxonomy" id="329884"/>
    <lineage>
        <taxon>Eukaryota</taxon>
        <taxon>Fungi</taxon>
        <taxon>Dikarya</taxon>
        <taxon>Ascomycota</taxon>
        <taxon>Pezizomycotina</taxon>
        <taxon>Dothideomycetes</taxon>
        <taxon>Dothideomycetidae</taxon>
        <taxon>Mycosphaerellales</taxon>
        <taxon>Teratosphaeriaceae</taxon>
        <taxon>Friedmanniomyces</taxon>
    </lineage>
</organism>
<dbReference type="OrthoDB" id="5391043at2759"/>
<dbReference type="PANTHER" id="PTHR37534:SF23">
    <property type="entry name" value="ZN(II)2CYS6 TRANSCRIPTION FACTOR (EUROFUNG)"/>
    <property type="match status" value="1"/>
</dbReference>
<dbReference type="InterPro" id="IPR001138">
    <property type="entry name" value="Zn2Cys6_DnaBD"/>
</dbReference>
<dbReference type="InterPro" id="IPR021858">
    <property type="entry name" value="Fun_TF"/>
</dbReference>
<accession>A0A4U0XUF8</accession>
<dbReference type="InterPro" id="IPR036864">
    <property type="entry name" value="Zn2-C6_fun-type_DNA-bd_sf"/>
</dbReference>
<dbReference type="PROSITE" id="PS50048">
    <property type="entry name" value="ZN2_CY6_FUNGAL_2"/>
    <property type="match status" value="1"/>
</dbReference>
<feature type="region of interest" description="Disordered" evidence="3">
    <location>
        <begin position="1"/>
        <end position="34"/>
    </location>
</feature>
<reference evidence="5 6" key="1">
    <citation type="submission" date="2017-03" db="EMBL/GenBank/DDBJ databases">
        <title>Genomes of endolithic fungi from Antarctica.</title>
        <authorList>
            <person name="Coleine C."/>
            <person name="Masonjones S."/>
            <person name="Stajich J.E."/>
        </authorList>
    </citation>
    <scope>NUCLEOTIDE SEQUENCE [LARGE SCALE GENOMIC DNA]</scope>
    <source>
        <strain evidence="5 6">CCFEE 5184</strain>
    </source>
</reference>
<feature type="compositionally biased region" description="Pro residues" evidence="3">
    <location>
        <begin position="774"/>
        <end position="784"/>
    </location>
</feature>
<evidence type="ECO:0000313" key="5">
    <source>
        <dbReference type="EMBL" id="TKA80136.1"/>
    </source>
</evidence>
<feature type="domain" description="Zn(2)-C6 fungal-type" evidence="4">
    <location>
        <begin position="42"/>
        <end position="70"/>
    </location>
</feature>
<dbReference type="AlphaFoldDB" id="A0A4U0XUF8"/>
<dbReference type="EMBL" id="NAJQ01000076">
    <property type="protein sequence ID" value="TKA80136.1"/>
    <property type="molecule type" value="Genomic_DNA"/>
</dbReference>
<dbReference type="Gene3D" id="4.10.240.10">
    <property type="entry name" value="Zn(2)-C6 fungal-type DNA-binding domain"/>
    <property type="match status" value="1"/>
</dbReference>
<dbReference type="CDD" id="cd00067">
    <property type="entry name" value="GAL4"/>
    <property type="match status" value="1"/>
</dbReference>
<name>A0A4U0XUF8_9PEZI</name>
<dbReference type="GO" id="GO:0045944">
    <property type="term" value="P:positive regulation of transcription by RNA polymerase II"/>
    <property type="evidence" value="ECO:0007669"/>
    <property type="project" value="TreeGrafter"/>
</dbReference>
<dbReference type="GO" id="GO:0000981">
    <property type="term" value="F:DNA-binding transcription factor activity, RNA polymerase II-specific"/>
    <property type="evidence" value="ECO:0007669"/>
    <property type="project" value="InterPro"/>
</dbReference>
<feature type="compositionally biased region" description="Polar residues" evidence="3">
    <location>
        <begin position="279"/>
        <end position="288"/>
    </location>
</feature>
<dbReference type="GO" id="GO:0008270">
    <property type="term" value="F:zinc ion binding"/>
    <property type="evidence" value="ECO:0007669"/>
    <property type="project" value="InterPro"/>
</dbReference>
<keyword evidence="6" id="KW-1185">Reference proteome</keyword>
<evidence type="ECO:0000256" key="3">
    <source>
        <dbReference type="SAM" id="MobiDB-lite"/>
    </source>
</evidence>
<protein>
    <recommendedName>
        <fullName evidence="4">Zn(2)-C6 fungal-type domain-containing protein</fullName>
    </recommendedName>
</protein>
<dbReference type="PROSITE" id="PS00463">
    <property type="entry name" value="ZN2_CY6_FUNGAL_1"/>
    <property type="match status" value="1"/>
</dbReference>
<dbReference type="STRING" id="329884.A0A4U0XUF8"/>
<dbReference type="Proteomes" id="UP000309340">
    <property type="component" value="Unassembled WGS sequence"/>
</dbReference>
<feature type="compositionally biased region" description="Basic and acidic residues" evidence="3">
    <location>
        <begin position="1060"/>
        <end position="1076"/>
    </location>
</feature>
<comment type="subcellular location">
    <subcellularLocation>
        <location evidence="1">Nucleus</location>
    </subcellularLocation>
</comment>
<gene>
    <name evidence="5" type="ORF">B0A55_03323</name>
</gene>
<proteinExistence type="predicted"/>
<sequence length="1103" mass="122809">MAPKVKNESLNGDESDESKSARTAAAQESLRARLSRKRTKTGCLTCRKRRIKCGEEHPVCRNCVKSRRHCEGYNQRVVKQPFYDFRPGPNGAAHITFQAGIVPGPATPYYREFAQPPTGHAQRGQLQPQLQPRPVEQFVSYADQLHPQSTRPAPPPAPPPTQHFEQNHAQYTAPQQGAPPPMLPNMAVQQPPLPDGFVYQQAYEVATTMQYSFPSNFHYAAAGPVEAGPMYATQQPDAVGVPMPYDYAAAPPSLPVQPASSRTQEVQWIQENPAMGSRPLNNSAQGSGRLSHVPPTSDDPREALYQPSEPQGYVPRPELCQPIDYQPPAGVNGFDSSQPQWQIQQGFFTPPIDHITPEFYEYEVHAQRAHSPTYMLNQAAIEVHDDDYYDLYSDEELGEDATALTTTDHDPQEALGRMLQGNDIMIQDMQTRRYDTFLCDGMLDIYRVDEHANPLRNPATARVFAHFIAVTGPSLSIFERHPRNTSVLFNSGQVPFSQQGLWTYTMPLAGLRNQGLLHAMLALASLHIARLTGAPVTPSMQHYAWALKRIHHSVGHREKRLNVTTIAATMLLGFYEIMTADHMKWNMHLAGAKQLFVETDFVGMMQQFRQMRADAAVKDRMGGRRPSVPHCYVSAEDRLRQIPDVDERIISNLVGKEVRYGHHGHVVTPQFSIPQELDLGKFEVLKDLYWWYCKQDAYQSIISGNQLLMEYSRWADCPPRAPLGKPDAVYGSYDHLILLLGRIADFAARDRARKLRQMELNGGQWRPAPGMQMPRPPQQPPPTPMSANGAGPVHGQPPFQAPPLAQGHGQPSPPTQMPAFFGMAPPPSPNIQMPTAYHPIHCIPTPLSAASHDPIDMQFSTEAAISEWARIRAALLDFPTHLGDAFKPLTDEYQPTLKTAFGNAIFYHSFDIGVLWAIYNMAMIITLRSHPHMPPAAHMAAGVASQQTLFYADQIGRIVAGIVPGPSDHPLNPSLGAALCETCMPSFFAAVQYGNPHQRHETVMRIYSIAQRTGWGTAELIANGCETAWVKAAAAGRGPPYARVVRSRHSSDPRLNGSWEKLDPNSRPDEKDDTDRRHVRAKPQARLNWAIGIMGTEEDEGLK</sequence>
<dbReference type="SUPFAM" id="SSF57701">
    <property type="entry name" value="Zn2/Cys6 DNA-binding domain"/>
    <property type="match status" value="1"/>
</dbReference>
<dbReference type="Pfam" id="PF00172">
    <property type="entry name" value="Zn_clus"/>
    <property type="match status" value="1"/>
</dbReference>
<feature type="region of interest" description="Disordered" evidence="3">
    <location>
        <begin position="762"/>
        <end position="816"/>
    </location>
</feature>